<dbReference type="Proteomes" id="UP001203297">
    <property type="component" value="Unassembled WGS sequence"/>
</dbReference>
<evidence type="ECO:0000313" key="2">
    <source>
        <dbReference type="EMBL" id="KAI0297862.1"/>
    </source>
</evidence>
<comment type="caution">
    <text evidence="2">The sequence shown here is derived from an EMBL/GenBank/DDBJ whole genome shotgun (WGS) entry which is preliminary data.</text>
</comment>
<name>A0AAD4QJF6_9AGAM</name>
<feature type="region of interest" description="Disordered" evidence="1">
    <location>
        <begin position="433"/>
        <end position="453"/>
    </location>
</feature>
<evidence type="ECO:0000313" key="3">
    <source>
        <dbReference type="Proteomes" id="UP001203297"/>
    </source>
</evidence>
<proteinExistence type="predicted"/>
<feature type="compositionally biased region" description="Low complexity" evidence="1">
    <location>
        <begin position="441"/>
        <end position="453"/>
    </location>
</feature>
<keyword evidence="3" id="KW-1185">Reference proteome</keyword>
<organism evidence="2 3">
    <name type="scientific">Multifurca ochricompacta</name>
    <dbReference type="NCBI Taxonomy" id="376703"/>
    <lineage>
        <taxon>Eukaryota</taxon>
        <taxon>Fungi</taxon>
        <taxon>Dikarya</taxon>
        <taxon>Basidiomycota</taxon>
        <taxon>Agaricomycotina</taxon>
        <taxon>Agaricomycetes</taxon>
        <taxon>Russulales</taxon>
        <taxon>Russulaceae</taxon>
        <taxon>Multifurca</taxon>
    </lineage>
</organism>
<gene>
    <name evidence="2" type="ORF">B0F90DRAFT_1818956</name>
</gene>
<feature type="region of interest" description="Disordered" evidence="1">
    <location>
        <begin position="294"/>
        <end position="333"/>
    </location>
</feature>
<evidence type="ECO:0000256" key="1">
    <source>
        <dbReference type="SAM" id="MobiDB-lite"/>
    </source>
</evidence>
<dbReference type="AlphaFoldDB" id="A0AAD4QJF6"/>
<feature type="compositionally biased region" description="Low complexity" evidence="1">
    <location>
        <begin position="319"/>
        <end position="332"/>
    </location>
</feature>
<protein>
    <submittedName>
        <fullName evidence="2">Uncharacterized protein</fullName>
    </submittedName>
</protein>
<accession>A0AAD4QJF6</accession>
<dbReference type="EMBL" id="WTXG01000032">
    <property type="protein sequence ID" value="KAI0297862.1"/>
    <property type="molecule type" value="Genomic_DNA"/>
</dbReference>
<reference evidence="2" key="1">
    <citation type="journal article" date="2022" name="New Phytol.">
        <title>Evolutionary transition to the ectomycorrhizal habit in the genomes of a hyperdiverse lineage of mushroom-forming fungi.</title>
        <authorList>
            <person name="Looney B."/>
            <person name="Miyauchi S."/>
            <person name="Morin E."/>
            <person name="Drula E."/>
            <person name="Courty P.E."/>
            <person name="Kohler A."/>
            <person name="Kuo A."/>
            <person name="LaButti K."/>
            <person name="Pangilinan J."/>
            <person name="Lipzen A."/>
            <person name="Riley R."/>
            <person name="Andreopoulos W."/>
            <person name="He G."/>
            <person name="Johnson J."/>
            <person name="Nolan M."/>
            <person name="Tritt A."/>
            <person name="Barry K.W."/>
            <person name="Grigoriev I.V."/>
            <person name="Nagy L.G."/>
            <person name="Hibbett D."/>
            <person name="Henrissat B."/>
            <person name="Matheny P.B."/>
            <person name="Labbe J."/>
            <person name="Martin F.M."/>
        </authorList>
    </citation>
    <scope>NUCLEOTIDE SEQUENCE</scope>
    <source>
        <strain evidence="2">BPL690</strain>
    </source>
</reference>
<sequence length="515" mass="55188">MADQSGEGGPSSAQYWSDAIQSRIEPVDDALRQVPSSALSDMTIFNLIDGEVLPSVAHYILDQIFLFYYHIFVLLYFRIMEVVIDACSIACSGVLSSGGSPVVTGAPLRWSIHDHDLNPGACSCSTLPWVRLLETAAPLVEILWLHVDAHCSWSLHDTPAGLLPNFLLTHLRLRRLLIEGASLSSWSGRRPLTQLTVLNIHAPSSRKLLVNVEHQQQQFAHTTDARGTLRLFAADAGLANHLSCSLPPAFLKGILDANCAPPAPLCRLVLNSLDIPPSAMIRVSCCPICPTFRQGPGQGPGPRKRQQRNSGGCGGGPHALSLSPSASSSSPSDTLRSDFLLTAWRSFVPPPSRRTGSITLVPNAQLIFASSPNGTPDTQTQIAPPSADWYDVVVGFVEIAHVATLDAPVEGVLDALKIPANTTSNTAYAADEIRESDGEESSTNAGAARTTGAAAGSPLLVPELVFSHTRRRQLNASERFGMEHDVFRDVAASSEPCLRDHLGPHRIAQLPCPSG</sequence>